<comment type="caution">
    <text evidence="2">The sequence shown here is derived from an EMBL/GenBank/DDBJ whole genome shotgun (WGS) entry which is preliminary data.</text>
</comment>
<organism evidence="2 3">
    <name type="scientific">Xanthomonas campestris pv. translucens</name>
    <dbReference type="NCBI Taxonomy" id="343"/>
    <lineage>
        <taxon>Bacteria</taxon>
        <taxon>Pseudomonadati</taxon>
        <taxon>Pseudomonadota</taxon>
        <taxon>Gammaproteobacteria</taxon>
        <taxon>Lysobacterales</taxon>
        <taxon>Lysobacteraceae</taxon>
        <taxon>Xanthomonas</taxon>
        <taxon>Xanthomonas translucens group</taxon>
    </lineage>
</organism>
<name>A0A109HQ21_XANCT</name>
<evidence type="ECO:0008006" key="4">
    <source>
        <dbReference type="Google" id="ProtNLM"/>
    </source>
</evidence>
<dbReference type="EMBL" id="LNTA01000032">
    <property type="protein sequence ID" value="KWV16313.1"/>
    <property type="molecule type" value="Genomic_DNA"/>
</dbReference>
<dbReference type="GO" id="GO:0005886">
    <property type="term" value="C:plasma membrane"/>
    <property type="evidence" value="ECO:0007669"/>
    <property type="project" value="TreeGrafter"/>
</dbReference>
<keyword evidence="1" id="KW-0472">Membrane</keyword>
<evidence type="ECO:0000313" key="3">
    <source>
        <dbReference type="Proteomes" id="UP000055854"/>
    </source>
</evidence>
<keyword evidence="1" id="KW-1133">Transmembrane helix</keyword>
<dbReference type="InterPro" id="IPR038766">
    <property type="entry name" value="Membrane_comp_ABC_pdt"/>
</dbReference>
<dbReference type="PANTHER" id="PTHR30287">
    <property type="entry name" value="MEMBRANE COMPONENT OF PREDICTED ABC SUPERFAMILY METABOLITE UPTAKE TRANSPORTER"/>
    <property type="match status" value="1"/>
</dbReference>
<dbReference type="Proteomes" id="UP000055854">
    <property type="component" value="Unassembled WGS sequence"/>
</dbReference>
<feature type="transmembrane region" description="Helical" evidence="1">
    <location>
        <begin position="20"/>
        <end position="41"/>
    </location>
</feature>
<protein>
    <recommendedName>
        <fullName evidence="4">ABC transporter permease</fullName>
    </recommendedName>
</protein>
<reference evidence="2 3" key="1">
    <citation type="submission" date="2015-11" db="EMBL/GenBank/DDBJ databases">
        <title>Long Read and Single Molecule DNA Sequencing Simplifies Genome Assembly and TAL Effector Gene Analysis of Xanthomonas translucens.</title>
        <authorList>
            <person name="Peng Z."/>
            <person name="Hu Y."/>
            <person name="Xie J."/>
            <person name="Potnis N."/>
            <person name="Akhunova A."/>
            <person name="Jones J."/>
            <person name="Liu Z."/>
            <person name="White F."/>
            <person name="Liu S."/>
        </authorList>
    </citation>
    <scope>NUCLEOTIDE SEQUENCE [LARGE SCALE GENOMIC DNA]</scope>
    <source>
        <strain evidence="2 3">B1</strain>
    </source>
</reference>
<feature type="non-terminal residue" evidence="2">
    <location>
        <position position="123"/>
    </location>
</feature>
<evidence type="ECO:0000256" key="1">
    <source>
        <dbReference type="SAM" id="Phobius"/>
    </source>
</evidence>
<dbReference type="PANTHER" id="PTHR30287:SF1">
    <property type="entry name" value="INNER MEMBRANE PROTEIN"/>
    <property type="match status" value="1"/>
</dbReference>
<proteinExistence type="predicted"/>
<keyword evidence="1" id="KW-0812">Transmembrane</keyword>
<sequence>MNVLRHAARALRRELFAGDLLTVFAALVLGVAVMTAVGTLVDRVTLALTGSAAEVIGGDLGVTGRQDIPAAFAAEAQRRGLRHTRLVSFPSVLFHGDASQMANIKAVAAGYPLRGELRVARDT</sequence>
<evidence type="ECO:0000313" key="2">
    <source>
        <dbReference type="EMBL" id="KWV16313.1"/>
    </source>
</evidence>
<accession>A0A109HQ21</accession>
<gene>
    <name evidence="2" type="ORF">ATB53_09945</name>
</gene>
<dbReference type="AlphaFoldDB" id="A0A109HQ21"/>